<name>A0A5C6D6X6_9BACT</name>
<dbReference type="Proteomes" id="UP000319143">
    <property type="component" value="Unassembled WGS sequence"/>
</dbReference>
<protein>
    <submittedName>
        <fullName evidence="2">PhoD-like phosphatase</fullName>
    </submittedName>
</protein>
<dbReference type="InterPro" id="IPR018946">
    <property type="entry name" value="PhoD-like_MPP"/>
</dbReference>
<dbReference type="PANTHER" id="PTHR33987">
    <property type="entry name" value="CALCINEURIN-LIKE METALLO-PHOSPHOESTERASE SUPERFAMILY PROTEIN"/>
    <property type="match status" value="1"/>
</dbReference>
<dbReference type="Pfam" id="PF09423">
    <property type="entry name" value="PhoD"/>
    <property type="match status" value="1"/>
</dbReference>
<dbReference type="EMBL" id="SJPV01000015">
    <property type="protein sequence ID" value="TWU31825.1"/>
    <property type="molecule type" value="Genomic_DNA"/>
</dbReference>
<dbReference type="CDD" id="cd07389">
    <property type="entry name" value="MPP_PhoD"/>
    <property type="match status" value="1"/>
</dbReference>
<comment type="caution">
    <text evidence="2">The sequence shown here is derived from an EMBL/GenBank/DDBJ whole genome shotgun (WGS) entry which is preliminary data.</text>
</comment>
<feature type="domain" description="PhoD-like phosphatase metallophosphatase" evidence="1">
    <location>
        <begin position="40"/>
        <end position="273"/>
    </location>
</feature>
<organism evidence="2 3">
    <name type="scientific">Novipirellula artificiosorum</name>
    <dbReference type="NCBI Taxonomy" id="2528016"/>
    <lineage>
        <taxon>Bacteria</taxon>
        <taxon>Pseudomonadati</taxon>
        <taxon>Planctomycetota</taxon>
        <taxon>Planctomycetia</taxon>
        <taxon>Pirellulales</taxon>
        <taxon>Pirellulaceae</taxon>
        <taxon>Novipirellula</taxon>
    </lineage>
</organism>
<dbReference type="InterPro" id="IPR038607">
    <property type="entry name" value="PhoD-like_sf"/>
</dbReference>
<keyword evidence="3" id="KW-1185">Reference proteome</keyword>
<dbReference type="SUPFAM" id="SSF56300">
    <property type="entry name" value="Metallo-dependent phosphatases"/>
    <property type="match status" value="1"/>
</dbReference>
<dbReference type="InterPro" id="IPR029052">
    <property type="entry name" value="Metallo-depent_PP-like"/>
</dbReference>
<evidence type="ECO:0000313" key="2">
    <source>
        <dbReference type="EMBL" id="TWU31825.1"/>
    </source>
</evidence>
<accession>A0A5C6D6X6</accession>
<dbReference type="AlphaFoldDB" id="A0A5C6D6X6"/>
<dbReference type="OrthoDB" id="9815670at2"/>
<gene>
    <name evidence="2" type="ORF">Poly41_60600</name>
</gene>
<dbReference type="RefSeq" id="WP_146530781.1">
    <property type="nucleotide sequence ID" value="NZ_SJPV01000015.1"/>
</dbReference>
<sequence>MRLALAMIVFLLTQVEVLSQHLDLLPLDHSRPLTKIALGSCAREGQSQPIWEAVADSRPDLFVFLGDNIYADTTDMKVMKRKYGLLAADQGFQRVTRTCPILATWDDHDYGADDSGEEYPKKIESQQVFLDFFGEPANSNRRRTPGIYDAKIVGPPGKRVQVILLDTRYFRGPLKLKPREPGEKRGDRYLPNPDAAVTMLGDAQWTWLEEQLRKPAGVRIIASSIQVINEDHDSEHWSQLPHERERLFKLIRDTEAAGVVFISGDVHRGELSTMDGGVGYPLFDLTSSGLNRGFPSWRFERPNRHRMGTLEWGNNFGMIVLEWDQPEARIRLQIRDEAGDIMIQRKIEIATLQPGILP</sequence>
<evidence type="ECO:0000259" key="1">
    <source>
        <dbReference type="Pfam" id="PF09423"/>
    </source>
</evidence>
<evidence type="ECO:0000313" key="3">
    <source>
        <dbReference type="Proteomes" id="UP000319143"/>
    </source>
</evidence>
<reference evidence="2 3" key="1">
    <citation type="submission" date="2019-02" db="EMBL/GenBank/DDBJ databases">
        <title>Deep-cultivation of Planctomycetes and their phenomic and genomic characterization uncovers novel biology.</title>
        <authorList>
            <person name="Wiegand S."/>
            <person name="Jogler M."/>
            <person name="Boedeker C."/>
            <person name="Pinto D."/>
            <person name="Vollmers J."/>
            <person name="Rivas-Marin E."/>
            <person name="Kohn T."/>
            <person name="Peeters S.H."/>
            <person name="Heuer A."/>
            <person name="Rast P."/>
            <person name="Oberbeckmann S."/>
            <person name="Bunk B."/>
            <person name="Jeske O."/>
            <person name="Meyerdierks A."/>
            <person name="Storesund J.E."/>
            <person name="Kallscheuer N."/>
            <person name="Luecker S."/>
            <person name="Lage O.M."/>
            <person name="Pohl T."/>
            <person name="Merkel B.J."/>
            <person name="Hornburger P."/>
            <person name="Mueller R.-W."/>
            <person name="Bruemmer F."/>
            <person name="Labrenz M."/>
            <person name="Spormann A.M."/>
            <person name="Op Den Camp H."/>
            <person name="Overmann J."/>
            <person name="Amann R."/>
            <person name="Jetten M.S.M."/>
            <person name="Mascher T."/>
            <person name="Medema M.H."/>
            <person name="Devos D.P."/>
            <person name="Kaster A.-K."/>
            <person name="Ovreas L."/>
            <person name="Rohde M."/>
            <person name="Galperin M.Y."/>
            <person name="Jogler C."/>
        </authorList>
    </citation>
    <scope>NUCLEOTIDE SEQUENCE [LARGE SCALE GENOMIC DNA]</scope>
    <source>
        <strain evidence="2 3">Poly41</strain>
    </source>
</reference>
<proteinExistence type="predicted"/>
<dbReference type="PANTHER" id="PTHR33987:SF1">
    <property type="entry name" value="CALCINEURIN-LIKE METALLO-PHOSPHOESTERASE SUPERFAMILY PROTEIN"/>
    <property type="match status" value="1"/>
</dbReference>
<dbReference type="Gene3D" id="3.60.21.70">
    <property type="entry name" value="PhoD-like phosphatase"/>
    <property type="match status" value="1"/>
</dbReference>